<reference evidence="1" key="2">
    <citation type="submission" date="2021-04" db="EMBL/GenBank/DDBJ databases">
        <authorList>
            <person name="Gilroy R."/>
        </authorList>
    </citation>
    <scope>NUCLEOTIDE SEQUENCE</scope>
    <source>
        <strain evidence="1">ChiHjej12B11-9195</strain>
    </source>
</reference>
<evidence type="ECO:0000313" key="1">
    <source>
        <dbReference type="EMBL" id="HIY95784.1"/>
    </source>
</evidence>
<proteinExistence type="predicted"/>
<protein>
    <submittedName>
        <fullName evidence="1">Uncharacterized protein</fullName>
    </submittedName>
</protein>
<dbReference type="EMBL" id="DXCN01000069">
    <property type="protein sequence ID" value="HIY95784.1"/>
    <property type="molecule type" value="Genomic_DNA"/>
</dbReference>
<dbReference type="AlphaFoldDB" id="A0A9D1ZXC4"/>
<sequence>MYDETLLVRFHKNISTYVATPYLYYKTPYRLEILIELANQRTLSGALVKILRWDWEQQDALIGSLSIDENNVLSNWLLEPEDSSLADYLRQVLLAFITFFRKGTIPQSLYSNVKDSSKYHAKSAVDRLDNNVNTVTWWQVWFINSPDTAQSYTISHPQELYSSDEEVIGYQASIKSHTACTPMGLVMWRPGEPFLFWEHGTYPGLHKPLPVEKMPELLRHLTLP</sequence>
<gene>
    <name evidence="1" type="ORF">H9821_09060</name>
</gene>
<evidence type="ECO:0000313" key="2">
    <source>
        <dbReference type="Proteomes" id="UP000824134"/>
    </source>
</evidence>
<organism evidence="1 2">
    <name type="scientific">Candidatus Rothia avicola</name>
    <dbReference type="NCBI Taxonomy" id="2840478"/>
    <lineage>
        <taxon>Bacteria</taxon>
        <taxon>Bacillati</taxon>
        <taxon>Actinomycetota</taxon>
        <taxon>Actinomycetes</taxon>
        <taxon>Micrococcales</taxon>
        <taxon>Micrococcaceae</taxon>
        <taxon>Rothia</taxon>
    </lineage>
</organism>
<name>A0A9D1ZXC4_9MICC</name>
<reference evidence="1" key="1">
    <citation type="journal article" date="2021" name="PeerJ">
        <title>Extensive microbial diversity within the chicken gut microbiome revealed by metagenomics and culture.</title>
        <authorList>
            <person name="Gilroy R."/>
            <person name="Ravi A."/>
            <person name="Getino M."/>
            <person name="Pursley I."/>
            <person name="Horton D.L."/>
            <person name="Alikhan N.F."/>
            <person name="Baker D."/>
            <person name="Gharbi K."/>
            <person name="Hall N."/>
            <person name="Watson M."/>
            <person name="Adriaenssens E.M."/>
            <person name="Foster-Nyarko E."/>
            <person name="Jarju S."/>
            <person name="Secka A."/>
            <person name="Antonio M."/>
            <person name="Oren A."/>
            <person name="Chaudhuri R.R."/>
            <person name="La Ragione R."/>
            <person name="Hildebrand F."/>
            <person name="Pallen M.J."/>
        </authorList>
    </citation>
    <scope>NUCLEOTIDE SEQUENCE</scope>
    <source>
        <strain evidence="1">ChiHjej12B11-9195</strain>
    </source>
</reference>
<dbReference type="Proteomes" id="UP000824134">
    <property type="component" value="Unassembled WGS sequence"/>
</dbReference>
<comment type="caution">
    <text evidence="1">The sequence shown here is derived from an EMBL/GenBank/DDBJ whole genome shotgun (WGS) entry which is preliminary data.</text>
</comment>
<accession>A0A9D1ZXC4</accession>